<dbReference type="EMBL" id="ACCF01000233">
    <property type="protein sequence ID" value="EEF66176.1"/>
    <property type="molecule type" value="Genomic_DNA"/>
</dbReference>
<evidence type="ECO:0000313" key="14">
    <source>
        <dbReference type="EMBL" id="EEF66176.1"/>
    </source>
</evidence>
<evidence type="ECO:0000256" key="5">
    <source>
        <dbReference type="ARBA" id="ARBA00022723"/>
    </source>
</evidence>
<reference evidence="14 15" key="2">
    <citation type="submission" date="2009-02" db="EMBL/GenBank/DDBJ databases">
        <title>Draft genome sequence of Holdemania filiformis DSM 12042.</title>
        <authorList>
            <person name="Sudarsanam P."/>
            <person name="Ley R."/>
            <person name="Guruge J."/>
            <person name="Turnbaugh P.J."/>
            <person name="Mahowald M."/>
            <person name="Liep D."/>
            <person name="Gordon J."/>
        </authorList>
    </citation>
    <scope>NUCLEOTIDE SEQUENCE [LARGE SCALE GENOMIC DNA]</scope>
    <source>
        <strain evidence="14 15">DSM 12042</strain>
    </source>
</reference>
<evidence type="ECO:0000256" key="7">
    <source>
        <dbReference type="ARBA" id="ARBA00022763"/>
    </source>
</evidence>
<dbReference type="Proteomes" id="UP000005950">
    <property type="component" value="Unassembled WGS sequence"/>
</dbReference>
<evidence type="ECO:0000256" key="11">
    <source>
        <dbReference type="ARBA" id="ARBA00023204"/>
    </source>
</evidence>
<evidence type="ECO:0000313" key="15">
    <source>
        <dbReference type="Proteomes" id="UP000005950"/>
    </source>
</evidence>
<keyword evidence="5" id="KW-0479">Metal-binding</keyword>
<name>B9YCY6_9FIRM</name>
<evidence type="ECO:0000256" key="8">
    <source>
        <dbReference type="ARBA" id="ARBA00022801"/>
    </source>
</evidence>
<dbReference type="STRING" id="545696.HOLDEFILI_03698"/>
<gene>
    <name evidence="14" type="ORF">HOLDEFILI_03698</name>
</gene>
<dbReference type="GO" id="GO:0006281">
    <property type="term" value="P:DNA repair"/>
    <property type="evidence" value="ECO:0007669"/>
    <property type="project" value="UniProtKB-KW"/>
</dbReference>
<keyword evidence="9" id="KW-0460">Magnesium</keyword>
<evidence type="ECO:0000256" key="2">
    <source>
        <dbReference type="ARBA" id="ARBA00004496"/>
    </source>
</evidence>
<keyword evidence="8" id="KW-0378">Hydrolase</keyword>
<dbReference type="GO" id="GO:0046872">
    <property type="term" value="F:metal ion binding"/>
    <property type="evidence" value="ECO:0007669"/>
    <property type="project" value="UniProtKB-KW"/>
</dbReference>
<dbReference type="GO" id="GO:0005737">
    <property type="term" value="C:cytoplasm"/>
    <property type="evidence" value="ECO:0007669"/>
    <property type="project" value="UniProtKB-SubCell"/>
</dbReference>
<evidence type="ECO:0000256" key="1">
    <source>
        <dbReference type="ARBA" id="ARBA00001946"/>
    </source>
</evidence>
<keyword evidence="7" id="KW-0227">DNA damage</keyword>
<evidence type="ECO:0000256" key="6">
    <source>
        <dbReference type="ARBA" id="ARBA00022759"/>
    </source>
</evidence>
<dbReference type="eggNOG" id="COG3331">
    <property type="taxonomic scope" value="Bacteria"/>
</dbReference>
<comment type="subcellular location">
    <subcellularLocation>
        <location evidence="2">Cytoplasm</location>
    </subcellularLocation>
</comment>
<dbReference type="HOGENOM" id="CLU_096340_0_0_9"/>
<organism evidence="14 15">
    <name type="scientific">Holdemania filiformis DSM 12042</name>
    <dbReference type="NCBI Taxonomy" id="545696"/>
    <lineage>
        <taxon>Bacteria</taxon>
        <taxon>Bacillati</taxon>
        <taxon>Bacillota</taxon>
        <taxon>Erysipelotrichia</taxon>
        <taxon>Erysipelotrichales</taxon>
        <taxon>Erysipelotrichaceae</taxon>
        <taxon>Holdemania</taxon>
    </lineage>
</organism>
<comment type="caution">
    <text evidence="14">The sequence shown here is derived from an EMBL/GenBank/DDBJ whole genome shotgun (WGS) entry which is preliminary data.</text>
</comment>
<evidence type="ECO:0000256" key="3">
    <source>
        <dbReference type="ARBA" id="ARBA00022490"/>
    </source>
</evidence>
<keyword evidence="4" id="KW-0540">Nuclease</keyword>
<proteinExistence type="inferred from homology"/>
<dbReference type="OrthoDB" id="9783592at2"/>
<evidence type="ECO:0000256" key="4">
    <source>
        <dbReference type="ARBA" id="ARBA00022722"/>
    </source>
</evidence>
<dbReference type="Pfam" id="PF03838">
    <property type="entry name" value="RecU"/>
    <property type="match status" value="1"/>
</dbReference>
<feature type="non-terminal residue" evidence="14">
    <location>
        <position position="1"/>
    </location>
</feature>
<evidence type="ECO:0000256" key="9">
    <source>
        <dbReference type="ARBA" id="ARBA00022842"/>
    </source>
</evidence>
<dbReference type="HAMAP" id="MF_00130">
    <property type="entry name" value="RecU"/>
    <property type="match status" value="1"/>
</dbReference>
<dbReference type="RefSeq" id="WP_006060846.1">
    <property type="nucleotide sequence ID" value="NZ_GG657561.1"/>
</dbReference>
<dbReference type="GO" id="GO:0006310">
    <property type="term" value="P:DNA recombination"/>
    <property type="evidence" value="ECO:0007669"/>
    <property type="project" value="UniProtKB-KW"/>
</dbReference>
<evidence type="ECO:0000256" key="10">
    <source>
        <dbReference type="ARBA" id="ARBA00023172"/>
    </source>
</evidence>
<sequence>VPSTTDYNGVYRGKAIDFEAKETRSKTSFPFSHIHLHQIEHLERVLRQGAIAFVIVRFIAYDETYYVDAAKMIRQYRLAERKSLPYSWFVQEGILIPYSLTPPVHYLRVIDELYFKEK</sequence>
<dbReference type="GO" id="GO:0016787">
    <property type="term" value="F:hydrolase activity"/>
    <property type="evidence" value="ECO:0007669"/>
    <property type="project" value="UniProtKB-KW"/>
</dbReference>
<keyword evidence="3" id="KW-0963">Cytoplasm</keyword>
<dbReference type="GO" id="GO:0003676">
    <property type="term" value="F:nucleic acid binding"/>
    <property type="evidence" value="ECO:0007669"/>
    <property type="project" value="InterPro"/>
</dbReference>
<dbReference type="InterPro" id="IPR011335">
    <property type="entry name" value="Restrct_endonuc-II-like"/>
</dbReference>
<keyword evidence="11" id="KW-0234">DNA repair</keyword>
<dbReference type="Gene3D" id="3.40.1350.10">
    <property type="match status" value="1"/>
</dbReference>
<dbReference type="CDD" id="cd22354">
    <property type="entry name" value="RecU-like"/>
    <property type="match status" value="1"/>
</dbReference>
<comment type="cofactor">
    <cofactor evidence="1">
        <name>Mg(2+)</name>
        <dbReference type="ChEBI" id="CHEBI:18420"/>
    </cofactor>
</comment>
<evidence type="ECO:0000256" key="13">
    <source>
        <dbReference type="ARBA" id="ARBA00029523"/>
    </source>
</evidence>
<dbReference type="SUPFAM" id="SSF52980">
    <property type="entry name" value="Restriction endonuclease-like"/>
    <property type="match status" value="1"/>
</dbReference>
<accession>B9YCY6</accession>
<dbReference type="InterPro" id="IPR004612">
    <property type="entry name" value="Resolv_RecU"/>
</dbReference>
<reference evidence="14 15" key="1">
    <citation type="submission" date="2008-12" db="EMBL/GenBank/DDBJ databases">
        <authorList>
            <person name="Fulton L."/>
            <person name="Clifton S."/>
            <person name="Fulton B."/>
            <person name="Xu J."/>
            <person name="Minx P."/>
            <person name="Pepin K.H."/>
            <person name="Johnson M."/>
            <person name="Bhonagiri V."/>
            <person name="Nash W.E."/>
            <person name="Mardis E.R."/>
            <person name="Wilson R.K."/>
        </authorList>
    </citation>
    <scope>NUCLEOTIDE SEQUENCE [LARGE SCALE GENOMIC DNA]</scope>
    <source>
        <strain evidence="14 15">DSM 12042</strain>
    </source>
</reference>
<dbReference type="AlphaFoldDB" id="B9YCY6"/>
<dbReference type="GO" id="GO:0004519">
    <property type="term" value="F:endonuclease activity"/>
    <property type="evidence" value="ECO:0007669"/>
    <property type="project" value="UniProtKB-KW"/>
</dbReference>
<comment type="similarity">
    <text evidence="12">Belongs to the RecU family.</text>
</comment>
<evidence type="ECO:0000256" key="12">
    <source>
        <dbReference type="ARBA" id="ARBA00023447"/>
    </source>
</evidence>
<protein>
    <recommendedName>
        <fullName evidence="13">Holliday junction resolvase RecU</fullName>
    </recommendedName>
</protein>
<keyword evidence="6" id="KW-0255">Endonuclease</keyword>
<keyword evidence="10" id="KW-0233">DNA recombination</keyword>
<dbReference type="InterPro" id="IPR011856">
    <property type="entry name" value="tRNA_endonuc-like_dom_sf"/>
</dbReference>